<evidence type="ECO:0000313" key="2">
    <source>
        <dbReference type="EMBL" id="VTR91710.1"/>
    </source>
</evidence>
<dbReference type="Proteomes" id="UP000464178">
    <property type="component" value="Chromosome"/>
</dbReference>
<name>A0A6P2CX17_9BACT</name>
<dbReference type="PROSITE" id="PS50125">
    <property type="entry name" value="GUANYLATE_CYCLASE_2"/>
    <property type="match status" value="1"/>
</dbReference>
<dbReference type="Gene3D" id="3.30.70.1230">
    <property type="entry name" value="Nucleotide cyclase"/>
    <property type="match status" value="1"/>
</dbReference>
<feature type="domain" description="Guanylate cyclase" evidence="1">
    <location>
        <begin position="7"/>
        <end position="139"/>
    </location>
</feature>
<dbReference type="InterPro" id="IPR029787">
    <property type="entry name" value="Nucleotide_cyclase"/>
</dbReference>
<dbReference type="RefSeq" id="WP_162666668.1">
    <property type="nucleotide sequence ID" value="NZ_LR593886.1"/>
</dbReference>
<organism evidence="2 3">
    <name type="scientific">Gemmata massiliana</name>
    <dbReference type="NCBI Taxonomy" id="1210884"/>
    <lineage>
        <taxon>Bacteria</taxon>
        <taxon>Pseudomonadati</taxon>
        <taxon>Planctomycetota</taxon>
        <taxon>Planctomycetia</taxon>
        <taxon>Gemmatales</taxon>
        <taxon>Gemmataceae</taxon>
        <taxon>Gemmata</taxon>
    </lineage>
</organism>
<dbReference type="Pfam" id="PF12770">
    <property type="entry name" value="CHAT"/>
    <property type="match status" value="1"/>
</dbReference>
<dbReference type="SUPFAM" id="SSF55073">
    <property type="entry name" value="Nucleotide cyclase"/>
    <property type="match status" value="1"/>
</dbReference>
<dbReference type="GO" id="GO:0035556">
    <property type="term" value="P:intracellular signal transduction"/>
    <property type="evidence" value="ECO:0007669"/>
    <property type="project" value="InterPro"/>
</dbReference>
<reference evidence="2 3" key="1">
    <citation type="submission" date="2019-05" db="EMBL/GenBank/DDBJ databases">
        <authorList>
            <consortium name="Science for Life Laboratories"/>
        </authorList>
    </citation>
    <scope>NUCLEOTIDE SEQUENCE [LARGE SCALE GENOMIC DNA]</scope>
    <source>
        <strain evidence="2">Soil9</strain>
    </source>
</reference>
<keyword evidence="3" id="KW-1185">Reference proteome</keyword>
<dbReference type="InterPro" id="IPR024983">
    <property type="entry name" value="CHAT_dom"/>
</dbReference>
<dbReference type="GO" id="GO:0009190">
    <property type="term" value="P:cyclic nucleotide biosynthetic process"/>
    <property type="evidence" value="ECO:0007669"/>
    <property type="project" value="InterPro"/>
</dbReference>
<sequence>MPVTTKTVLELDLVGYSTIAAALQDGLGVETSLTLNRQIQEFVDVGLVAAGVTRKAAVVQTTGDGAILIFDQPTQAHTFAEAVQQAARAHCDSKPVGIGKRAFRIGIATGELVLERKTKAEGGGFEIGGMTIARAVRLEAKARPGEVLCDATTFAGLTAEQQKQYSGVEVVAGKRNEMFEAHRAALNPNGAKDAEFFTGSLTQPTTEAVSSKPVPAVQGDKSNRKEILALFGELKSHQFDELIFLLDMPFKLRPSGGLNLEARKDAILNWATEEHRLDTLLDELRELVSAPLPIPKAVMEPANRSLQIVKFEFVLDTPLESFSESHFLLALVELGFDISRVRIIEIRSGSTIVQIEGDQTALQRALALLEAGGILCDVFVRKTRLREVRWQVEGQPRVLRFAPFERRKAVPTTPVLPSTARNSTECKVVVFAANPAGTSALALDEEIREITAKIRASHSRDAIRLSSRWAVRPDDLLQTLNEEMPHVVQFSGHGSKAGELVLLDKNGYPKTVSQAALSHLFQTMKGNIRLVVLNACYSRLQAEAIVKHIDCAIGTSDEIGDDGAIVFASSFYRALGFGSSVKDAFEQGKAALLLEGMPEKEFPELLSRQGVNPAQVYLLNPT</sequence>
<accession>A0A6P2CX17</accession>
<protein>
    <recommendedName>
        <fullName evidence="1">Guanylate cyclase domain-containing protein</fullName>
    </recommendedName>
</protein>
<evidence type="ECO:0000259" key="1">
    <source>
        <dbReference type="PROSITE" id="PS50125"/>
    </source>
</evidence>
<dbReference type="KEGG" id="gms:SOIL9_60040"/>
<evidence type="ECO:0000313" key="3">
    <source>
        <dbReference type="Proteomes" id="UP000464178"/>
    </source>
</evidence>
<dbReference type="InterPro" id="IPR001054">
    <property type="entry name" value="A/G_cyclase"/>
</dbReference>
<gene>
    <name evidence="2" type="ORF">SOIL9_60040</name>
</gene>
<dbReference type="EMBL" id="LR593886">
    <property type="protein sequence ID" value="VTR91710.1"/>
    <property type="molecule type" value="Genomic_DNA"/>
</dbReference>
<proteinExistence type="predicted"/>
<dbReference type="AlphaFoldDB" id="A0A6P2CX17"/>
<dbReference type="GO" id="GO:0004016">
    <property type="term" value="F:adenylate cyclase activity"/>
    <property type="evidence" value="ECO:0007669"/>
    <property type="project" value="UniProtKB-ARBA"/>
</dbReference>